<evidence type="ECO:0000313" key="3">
    <source>
        <dbReference type="EMBL" id="KRP59012.1"/>
    </source>
</evidence>
<dbReference type="OrthoDB" id="6032174at2"/>
<feature type="coiled-coil region" evidence="1">
    <location>
        <begin position="372"/>
        <end position="399"/>
    </location>
</feature>
<evidence type="ECO:0000256" key="1">
    <source>
        <dbReference type="SAM" id="Coils"/>
    </source>
</evidence>
<organism evidence="3 5">
    <name type="scientific">Pseudomonas trivialis</name>
    <dbReference type="NCBI Taxonomy" id="200450"/>
    <lineage>
        <taxon>Bacteria</taxon>
        <taxon>Pseudomonadati</taxon>
        <taxon>Pseudomonadota</taxon>
        <taxon>Gammaproteobacteria</taxon>
        <taxon>Pseudomonadales</taxon>
        <taxon>Pseudomonadaceae</taxon>
        <taxon>Pseudomonas</taxon>
    </lineage>
</organism>
<keyword evidence="1" id="KW-0175">Coiled coil</keyword>
<sequence length="663" mass="73908">MIEIRSFRDLLRLFFIFRHEFKLAALAALVIILLGAFLLPAKYESTARLLVKPGRDSTLPIEISNRQALVMPSTQRDPIVDEERLLTGRPIVRAVAERYLEVLANQPPPEGVWKLGKYHVKNATGAISDGVRVVLESLGVIEKTTPVERLAAGLEQSFEVSHAAGSTVMDISFKWGDPQIAQAVVKSWVEIYINERTQALGRKSLYAFYEGQVSNSATEIKSYKEQILTHLNEIGAASITDRLEDLSERINVLRGETFNTTRLIASSDSAIESTRTQLKSQPKEVTTVRQIALNPQQQDLRRLLNQKLLERADMMRTYTDNAPPVKALDASIRAMQVQVAAESNTVQSSENRAPNTLEIHLQRVLLDESSNNLALRTQLVQQQKQLVNLEAQRKQALEIEPELTRLSRELSATERNYALYVDNLEKSRIDRELDNSQISNIAVIEEATLNPGRIFPKTLVMLTLAIPFAIVVGLLVVYLCYLLDQRIHDGGLVERKFGLPLWTTLPELDTSTAQSTNAFNASIYRLYGLLEPERITEQGMTLGLTSARHGEGVSFVVGQLRQLLQENGIKVRVGGARTASPGEVVLLDASALLDNRDAFVSLRRADLIALVVEAQKSTVPVVEHALSILNTAFGKVDGIIINRRRFEVPAKVLKTIAKYRGVF</sequence>
<dbReference type="InterPro" id="IPR050445">
    <property type="entry name" value="Bact_polysacc_biosynth/exp"/>
</dbReference>
<reference evidence="3 5" key="1">
    <citation type="submission" date="2015-02" db="EMBL/GenBank/DDBJ databases">
        <title>Two Pseudomonas sp. nov. isolated from raw milk.</title>
        <authorList>
            <person name="Wenning M."/>
            <person name="von Neubeck M."/>
            <person name="Huptas C."/>
            <person name="Scherer S."/>
        </authorList>
    </citation>
    <scope>NUCLEOTIDE SEQUENCE [LARGE SCALE GENOMIC DNA]</scope>
    <source>
        <strain evidence="3 5">DSM 14937</strain>
    </source>
</reference>
<dbReference type="Proteomes" id="UP000183126">
    <property type="component" value="Chromosome I"/>
</dbReference>
<feature type="transmembrane region" description="Helical" evidence="2">
    <location>
        <begin position="21"/>
        <end position="39"/>
    </location>
</feature>
<reference evidence="4 6" key="2">
    <citation type="submission" date="2016-10" db="EMBL/GenBank/DDBJ databases">
        <authorList>
            <person name="Varghese N."/>
            <person name="Submissions S."/>
        </authorList>
    </citation>
    <scope>NUCLEOTIDE SEQUENCE [LARGE SCALE GENOMIC DNA]</scope>
    <source>
        <strain evidence="4 6">BS3111</strain>
    </source>
</reference>
<feature type="transmembrane region" description="Helical" evidence="2">
    <location>
        <begin position="459"/>
        <end position="483"/>
    </location>
</feature>
<dbReference type="SUPFAM" id="SSF52540">
    <property type="entry name" value="P-loop containing nucleoside triphosphate hydrolases"/>
    <property type="match status" value="1"/>
</dbReference>
<dbReference type="Proteomes" id="UP000052019">
    <property type="component" value="Unassembled WGS sequence"/>
</dbReference>
<accession>A0A0R2ZKJ7</accession>
<dbReference type="Gene3D" id="3.40.50.300">
    <property type="entry name" value="P-loop containing nucleotide triphosphate hydrolases"/>
    <property type="match status" value="1"/>
</dbReference>
<dbReference type="PATRIC" id="fig|200450.4.peg.182"/>
<dbReference type="PANTHER" id="PTHR32309:SF13">
    <property type="entry name" value="FERRIC ENTEROBACTIN TRANSPORT PROTEIN FEPE"/>
    <property type="match status" value="1"/>
</dbReference>
<keyword evidence="2" id="KW-1133">Transmembrane helix</keyword>
<keyword evidence="6" id="KW-1185">Reference proteome</keyword>
<dbReference type="GO" id="GO:0005886">
    <property type="term" value="C:plasma membrane"/>
    <property type="evidence" value="ECO:0007669"/>
    <property type="project" value="TreeGrafter"/>
</dbReference>
<protein>
    <submittedName>
        <fullName evidence="3">Lipopolysaccharide biosynthesis protein</fullName>
    </submittedName>
    <submittedName>
        <fullName evidence="4">Uncharacterized protein involved in exopolysaccharide biosynthesis</fullName>
    </submittedName>
</protein>
<proteinExistence type="predicted"/>
<keyword evidence="2" id="KW-0472">Membrane</keyword>
<dbReference type="EMBL" id="LT629760">
    <property type="protein sequence ID" value="SDS67764.1"/>
    <property type="molecule type" value="Genomic_DNA"/>
</dbReference>
<dbReference type="GO" id="GO:0004713">
    <property type="term" value="F:protein tyrosine kinase activity"/>
    <property type="evidence" value="ECO:0007669"/>
    <property type="project" value="TreeGrafter"/>
</dbReference>
<dbReference type="AlphaFoldDB" id="A0A0R2ZKJ7"/>
<dbReference type="InterPro" id="IPR027417">
    <property type="entry name" value="P-loop_NTPase"/>
</dbReference>
<evidence type="ECO:0000313" key="4">
    <source>
        <dbReference type="EMBL" id="SDS67764.1"/>
    </source>
</evidence>
<dbReference type="RefSeq" id="WP_057008941.1">
    <property type="nucleotide sequence ID" value="NZ_JYLK01000011.1"/>
</dbReference>
<dbReference type="EMBL" id="JYLK01000011">
    <property type="protein sequence ID" value="KRP59012.1"/>
    <property type="molecule type" value="Genomic_DNA"/>
</dbReference>
<dbReference type="PANTHER" id="PTHR32309">
    <property type="entry name" value="TYROSINE-PROTEIN KINASE"/>
    <property type="match status" value="1"/>
</dbReference>
<evidence type="ECO:0000313" key="5">
    <source>
        <dbReference type="Proteomes" id="UP000052019"/>
    </source>
</evidence>
<gene>
    <name evidence="4" type="ORF">SAMN04490205_3265</name>
    <name evidence="3" type="ORF">TU79_16365</name>
</gene>
<name>A0A0R2ZKJ7_9PSED</name>
<keyword evidence="2" id="KW-0812">Transmembrane</keyword>
<evidence type="ECO:0000313" key="6">
    <source>
        <dbReference type="Proteomes" id="UP000183126"/>
    </source>
</evidence>
<evidence type="ECO:0000256" key="2">
    <source>
        <dbReference type="SAM" id="Phobius"/>
    </source>
</evidence>